<dbReference type="InterPro" id="IPR056090">
    <property type="entry name" value="DUF7673"/>
</dbReference>
<dbReference type="Pfam" id="PF24720">
    <property type="entry name" value="DUF7673"/>
    <property type="match status" value="1"/>
</dbReference>
<evidence type="ECO:0000313" key="2">
    <source>
        <dbReference type="EMBL" id="RMX08220.1"/>
    </source>
</evidence>
<evidence type="ECO:0000259" key="1">
    <source>
        <dbReference type="Pfam" id="PF24720"/>
    </source>
</evidence>
<gene>
    <name evidence="2" type="ORF">D8I35_03665</name>
</gene>
<organism evidence="2 3">
    <name type="scientific">Corticibacter populi</name>
    <dbReference type="NCBI Taxonomy" id="1550736"/>
    <lineage>
        <taxon>Bacteria</taxon>
        <taxon>Pseudomonadati</taxon>
        <taxon>Pseudomonadota</taxon>
        <taxon>Betaproteobacteria</taxon>
        <taxon>Burkholderiales</taxon>
        <taxon>Comamonadaceae</taxon>
        <taxon>Corticibacter</taxon>
    </lineage>
</organism>
<keyword evidence="3" id="KW-1185">Reference proteome</keyword>
<dbReference type="EMBL" id="RDQO01000001">
    <property type="protein sequence ID" value="RMX08220.1"/>
    <property type="molecule type" value="Genomic_DNA"/>
</dbReference>
<proteinExistence type="predicted"/>
<sequence>MAGSVAYLYLEISMNANSLPAPARYETFTTQVPESRAAAFQELINEFWCGASRFDQAATDHAKSLEAIERDGVESLHALFEISLGNSGQCHKVARFLAGLFNGGDYPFALNIFRGIDDDIFEHCMRVLRMDARLTRQEVHHYIGPEKFINMLYASGLAKQD</sequence>
<evidence type="ECO:0000313" key="3">
    <source>
        <dbReference type="Proteomes" id="UP000278006"/>
    </source>
</evidence>
<accession>A0A3M6QYX3</accession>
<dbReference type="AlphaFoldDB" id="A0A3M6QYX3"/>
<protein>
    <recommendedName>
        <fullName evidence="1">DUF7673 domain-containing protein</fullName>
    </recommendedName>
</protein>
<feature type="domain" description="DUF7673" evidence="1">
    <location>
        <begin position="74"/>
        <end position="148"/>
    </location>
</feature>
<reference evidence="2 3" key="1">
    <citation type="submission" date="2018-10" db="EMBL/GenBank/DDBJ databases">
        <title>Draft genome of Cortibacter populi DSM10536.</title>
        <authorList>
            <person name="Bernier A.-M."/>
            <person name="Bernard K."/>
        </authorList>
    </citation>
    <scope>NUCLEOTIDE SEQUENCE [LARGE SCALE GENOMIC DNA]</scope>
    <source>
        <strain evidence="2 3">DSM 105136</strain>
    </source>
</reference>
<name>A0A3M6QYX3_9BURK</name>
<dbReference type="Proteomes" id="UP000278006">
    <property type="component" value="Unassembled WGS sequence"/>
</dbReference>
<comment type="caution">
    <text evidence="2">The sequence shown here is derived from an EMBL/GenBank/DDBJ whole genome shotgun (WGS) entry which is preliminary data.</text>
</comment>